<evidence type="ECO:0000256" key="1">
    <source>
        <dbReference type="ARBA" id="ARBA00004953"/>
    </source>
</evidence>
<dbReference type="Pfam" id="PF02571">
    <property type="entry name" value="CbiJ"/>
    <property type="match status" value="1"/>
</dbReference>
<organism evidence="4 5">
    <name type="scientific">Corynebacterium argentoratense DSM 44202</name>
    <dbReference type="NCBI Taxonomy" id="1348662"/>
    <lineage>
        <taxon>Bacteria</taxon>
        <taxon>Bacillati</taxon>
        <taxon>Actinomycetota</taxon>
        <taxon>Actinomycetes</taxon>
        <taxon>Mycobacteriales</taxon>
        <taxon>Corynebacteriaceae</taxon>
        <taxon>Corynebacterium</taxon>
    </lineage>
</organism>
<dbReference type="AlphaFoldDB" id="U3GX79"/>
<dbReference type="NCBIfam" id="NF005968">
    <property type="entry name" value="PRK08057.1-2"/>
    <property type="match status" value="1"/>
</dbReference>
<evidence type="ECO:0000256" key="3">
    <source>
        <dbReference type="ARBA" id="ARBA00023002"/>
    </source>
</evidence>
<dbReference type="PROSITE" id="PS51014">
    <property type="entry name" value="COBK_CBIJ"/>
    <property type="match status" value="1"/>
</dbReference>
<dbReference type="STRING" id="1348662.CARG_04720"/>
<dbReference type="NCBIfam" id="TIGR00715">
    <property type="entry name" value="precor6x_red"/>
    <property type="match status" value="1"/>
</dbReference>
<name>U3GX79_9CORY</name>
<protein>
    <recommendedName>
        <fullName evidence="6">Precorrin-6A reductase</fullName>
    </recommendedName>
</protein>
<evidence type="ECO:0008006" key="6">
    <source>
        <dbReference type="Google" id="ProtNLM"/>
    </source>
</evidence>
<dbReference type="EMBL" id="CP006365">
    <property type="protein sequence ID" value="AGU15083.1"/>
    <property type="molecule type" value="Genomic_DNA"/>
</dbReference>
<dbReference type="Proteomes" id="UP000016943">
    <property type="component" value="Chromosome"/>
</dbReference>
<keyword evidence="5" id="KW-1185">Reference proteome</keyword>
<reference evidence="4 5" key="1">
    <citation type="journal article" date="2013" name="Genome Announc.">
        <title>Whole-Genome Sequence of the Clinical Strain Corynebacterium argentoratense DSM 44202, Isolated from a Human Throat Specimen.</title>
        <authorList>
            <person name="Bomholt C."/>
            <person name="Glaub A."/>
            <person name="Gravermann K."/>
            <person name="Albersmeier A."/>
            <person name="Brinkrolf K."/>
            <person name="Ruckert C."/>
            <person name="Tauch A."/>
        </authorList>
    </citation>
    <scope>NUCLEOTIDE SEQUENCE [LARGE SCALE GENOMIC DNA]</scope>
    <source>
        <strain evidence="4">DSM 44202</strain>
    </source>
</reference>
<dbReference type="HOGENOM" id="CLU_068627_1_0_11"/>
<dbReference type="PATRIC" id="fig|1348662.3.peg.927"/>
<evidence type="ECO:0000313" key="4">
    <source>
        <dbReference type="EMBL" id="AGU15083.1"/>
    </source>
</evidence>
<dbReference type="PANTHER" id="PTHR36925">
    <property type="entry name" value="COBALT-PRECORRIN-6A REDUCTASE"/>
    <property type="match status" value="1"/>
</dbReference>
<evidence type="ECO:0000256" key="2">
    <source>
        <dbReference type="ARBA" id="ARBA00022573"/>
    </source>
</evidence>
<dbReference type="GO" id="GO:0009236">
    <property type="term" value="P:cobalamin biosynthetic process"/>
    <property type="evidence" value="ECO:0007669"/>
    <property type="project" value="UniProtKB-UniPathway"/>
</dbReference>
<dbReference type="InterPro" id="IPR003723">
    <property type="entry name" value="Precorrin-6x_reduct"/>
</dbReference>
<dbReference type="PANTHER" id="PTHR36925:SF1">
    <property type="entry name" value="COBALT-PRECORRIN-6A REDUCTASE"/>
    <property type="match status" value="1"/>
</dbReference>
<evidence type="ECO:0000313" key="5">
    <source>
        <dbReference type="Proteomes" id="UP000016943"/>
    </source>
</evidence>
<gene>
    <name evidence="4" type="ORF">CARG_04720</name>
</gene>
<accession>U3GX79</accession>
<keyword evidence="3" id="KW-0560">Oxidoreductase</keyword>
<dbReference type="GO" id="GO:0016994">
    <property type="term" value="F:precorrin-6A reductase activity"/>
    <property type="evidence" value="ECO:0007669"/>
    <property type="project" value="InterPro"/>
</dbReference>
<keyword evidence="2" id="KW-0169">Cobalamin biosynthesis</keyword>
<sequence>MSTPRLPVGQVRIGGFGGPAGLARWIVDNGVDVVVDATHPFAEKISLSAAEACRATGVPLVRLQRPQWEEQPGDRWTHVSSMHEAAQRACRYGHVFLAIGRQQLAPFAQDPHALYVIRCVEEPSVELPSRHRILLSRGPFDLDSEKKLLIDNQIDVVVTKNSGGPTYNKLVAARELGVDVIVVDRPALPKGHSAIVATAKEAYDTCEALL</sequence>
<dbReference type="KEGG" id="caz:CARG_04720"/>
<dbReference type="eggNOG" id="COG2099">
    <property type="taxonomic scope" value="Bacteria"/>
</dbReference>
<comment type="pathway">
    <text evidence="1">Cofactor biosynthesis; adenosylcobalamin biosynthesis.</text>
</comment>
<proteinExistence type="predicted"/>
<dbReference type="UniPathway" id="UPA00148"/>